<evidence type="ECO:0000259" key="1">
    <source>
        <dbReference type="Pfam" id="PF01272"/>
    </source>
</evidence>
<dbReference type="Gene3D" id="3.10.50.30">
    <property type="entry name" value="Transcription elongation factor, GreA/GreB, C-terminal domain"/>
    <property type="match status" value="1"/>
</dbReference>
<dbReference type="GO" id="GO:0032784">
    <property type="term" value="P:regulation of DNA-templated transcription elongation"/>
    <property type="evidence" value="ECO:0007669"/>
    <property type="project" value="InterPro"/>
</dbReference>
<evidence type="ECO:0000313" key="2">
    <source>
        <dbReference type="EMBL" id="EMI54841.1"/>
    </source>
</evidence>
<keyword evidence="3" id="KW-1185">Reference proteome</keyword>
<keyword evidence="2" id="KW-0648">Protein biosynthesis</keyword>
<dbReference type="InterPro" id="IPR036953">
    <property type="entry name" value="GreA/GreB_C_sf"/>
</dbReference>
<evidence type="ECO:0000313" key="3">
    <source>
        <dbReference type="Proteomes" id="UP000011885"/>
    </source>
</evidence>
<dbReference type="OrthoDB" id="192847at2"/>
<dbReference type="AlphaFoldDB" id="M5UAH7"/>
<dbReference type="Proteomes" id="UP000011885">
    <property type="component" value="Unassembled WGS sequence"/>
</dbReference>
<dbReference type="PANTHER" id="PTHR30437:SF5">
    <property type="entry name" value="REGULATOR OF NUCLEOSIDE DIPHOSPHATE KINASE"/>
    <property type="match status" value="1"/>
</dbReference>
<dbReference type="PROSITE" id="PS00830">
    <property type="entry name" value="GREAB_2"/>
    <property type="match status" value="1"/>
</dbReference>
<dbReference type="RefSeq" id="WP_008681314.1">
    <property type="nucleotide sequence ID" value="NZ_ANOH01000256.1"/>
</dbReference>
<accession>M5UAH7</accession>
<dbReference type="GO" id="GO:0006354">
    <property type="term" value="P:DNA-templated transcription elongation"/>
    <property type="evidence" value="ECO:0007669"/>
    <property type="project" value="TreeGrafter"/>
</dbReference>
<comment type="caution">
    <text evidence="2">The sequence shown here is derived from an EMBL/GenBank/DDBJ whole genome shotgun (WGS) entry which is preliminary data.</text>
</comment>
<name>M5UAH7_9BACT</name>
<dbReference type="SUPFAM" id="SSF54534">
    <property type="entry name" value="FKBP-like"/>
    <property type="match status" value="1"/>
</dbReference>
<organism evidence="2 3">
    <name type="scientific">Rhodopirellula sallentina SM41</name>
    <dbReference type="NCBI Taxonomy" id="1263870"/>
    <lineage>
        <taxon>Bacteria</taxon>
        <taxon>Pseudomonadati</taxon>
        <taxon>Planctomycetota</taxon>
        <taxon>Planctomycetia</taxon>
        <taxon>Pirellulales</taxon>
        <taxon>Pirellulaceae</taxon>
        <taxon>Rhodopirellula</taxon>
    </lineage>
</organism>
<dbReference type="Pfam" id="PF01272">
    <property type="entry name" value="GreA_GreB"/>
    <property type="match status" value="1"/>
</dbReference>
<dbReference type="InterPro" id="IPR023459">
    <property type="entry name" value="Tscrpt_elong_fac_GreA/B_fam"/>
</dbReference>
<protein>
    <submittedName>
        <fullName evidence="2">GreA/GreB family elongation factor</fullName>
    </submittedName>
</protein>
<dbReference type="GO" id="GO:0003746">
    <property type="term" value="F:translation elongation factor activity"/>
    <property type="evidence" value="ECO:0007669"/>
    <property type="project" value="UniProtKB-KW"/>
</dbReference>
<proteinExistence type="predicted"/>
<dbReference type="PANTHER" id="PTHR30437">
    <property type="entry name" value="TRANSCRIPTION ELONGATION FACTOR GREA"/>
    <property type="match status" value="1"/>
</dbReference>
<feature type="domain" description="Transcription elongation factor GreA/GreB C-terminal" evidence="1">
    <location>
        <begin position="49"/>
        <end position="122"/>
    </location>
</feature>
<gene>
    <name evidence="2" type="ORF">RSSM_03715</name>
</gene>
<dbReference type="InterPro" id="IPR018151">
    <property type="entry name" value="TF_GreA/GreB_CS"/>
</dbReference>
<dbReference type="InterPro" id="IPR001437">
    <property type="entry name" value="Tscrpt_elong_fac_GreA/B_C"/>
</dbReference>
<dbReference type="GO" id="GO:0070063">
    <property type="term" value="F:RNA polymerase binding"/>
    <property type="evidence" value="ECO:0007669"/>
    <property type="project" value="InterPro"/>
</dbReference>
<reference evidence="2 3" key="1">
    <citation type="journal article" date="2013" name="Mar. Genomics">
        <title>Expression of sulfatases in Rhodopirellula baltica and the diversity of sulfatases in the genus Rhodopirellula.</title>
        <authorList>
            <person name="Wegner C.E."/>
            <person name="Richter-Heitmann T."/>
            <person name="Klindworth A."/>
            <person name="Klockow C."/>
            <person name="Richter M."/>
            <person name="Achstetter T."/>
            <person name="Glockner F.O."/>
            <person name="Harder J."/>
        </authorList>
    </citation>
    <scope>NUCLEOTIDE SEQUENCE [LARGE SCALE GENOMIC DNA]</scope>
    <source>
        <strain evidence="2 3">SM41</strain>
    </source>
</reference>
<sequence>MYLNELDYERLTRLLDTNFAQALGDRREHLFRLQERMMLADVLPPERMPRDIVTMNTTLKLVDVERNETEVYTLVYPEEACIVEGKLSILSPLGASLLGRRVGDMIRLRVADRDCLKRVENISFQPERCGVFHM</sequence>
<dbReference type="PATRIC" id="fig|1263870.3.peg.3942"/>
<dbReference type="EMBL" id="ANOH01000256">
    <property type="protein sequence ID" value="EMI54841.1"/>
    <property type="molecule type" value="Genomic_DNA"/>
</dbReference>
<dbReference type="GO" id="GO:0003677">
    <property type="term" value="F:DNA binding"/>
    <property type="evidence" value="ECO:0007669"/>
    <property type="project" value="InterPro"/>
</dbReference>
<keyword evidence="2" id="KW-0251">Elongation factor</keyword>